<comment type="subcellular location">
    <subcellularLocation>
        <location evidence="1">Cell membrane</location>
        <topology evidence="1">Multi-pass membrane protein</topology>
    </subcellularLocation>
</comment>
<keyword evidence="4 6" id="KW-1133">Transmembrane helix</keyword>
<protein>
    <recommendedName>
        <fullName evidence="9">Polysaccharide biosynthesis protein C-terminal domain-containing protein</fullName>
    </recommendedName>
</protein>
<evidence type="ECO:0000313" key="8">
    <source>
        <dbReference type="Proteomes" id="UP000176185"/>
    </source>
</evidence>
<dbReference type="Proteomes" id="UP000176185">
    <property type="component" value="Unassembled WGS sequence"/>
</dbReference>
<feature type="transmembrane region" description="Helical" evidence="6">
    <location>
        <begin position="370"/>
        <end position="391"/>
    </location>
</feature>
<keyword evidence="2" id="KW-1003">Cell membrane</keyword>
<keyword evidence="5 6" id="KW-0472">Membrane</keyword>
<keyword evidence="3 6" id="KW-0812">Transmembrane</keyword>
<comment type="caution">
    <text evidence="7">The sequence shown here is derived from an EMBL/GenBank/DDBJ whole genome shotgun (WGS) entry which is preliminary data.</text>
</comment>
<evidence type="ECO:0000256" key="6">
    <source>
        <dbReference type="SAM" id="Phobius"/>
    </source>
</evidence>
<dbReference type="PANTHER" id="PTHR30250:SF11">
    <property type="entry name" value="O-ANTIGEN TRANSPORTER-RELATED"/>
    <property type="match status" value="1"/>
</dbReference>
<evidence type="ECO:0000256" key="5">
    <source>
        <dbReference type="ARBA" id="ARBA00023136"/>
    </source>
</evidence>
<feature type="transmembrane region" description="Helical" evidence="6">
    <location>
        <begin position="166"/>
        <end position="185"/>
    </location>
</feature>
<dbReference type="Pfam" id="PF13440">
    <property type="entry name" value="Polysacc_synt_3"/>
    <property type="match status" value="1"/>
</dbReference>
<evidence type="ECO:0000313" key="7">
    <source>
        <dbReference type="EMBL" id="OGC80251.1"/>
    </source>
</evidence>
<feature type="transmembrane region" description="Helical" evidence="6">
    <location>
        <begin position="308"/>
        <end position="331"/>
    </location>
</feature>
<feature type="transmembrane region" description="Helical" evidence="6">
    <location>
        <begin position="191"/>
        <end position="213"/>
    </location>
</feature>
<dbReference type="EMBL" id="MEWX01000026">
    <property type="protein sequence ID" value="OGC80251.1"/>
    <property type="molecule type" value="Genomic_DNA"/>
</dbReference>
<evidence type="ECO:0008006" key="9">
    <source>
        <dbReference type="Google" id="ProtNLM"/>
    </source>
</evidence>
<dbReference type="GO" id="GO:0005886">
    <property type="term" value="C:plasma membrane"/>
    <property type="evidence" value="ECO:0007669"/>
    <property type="project" value="UniProtKB-SubCell"/>
</dbReference>
<evidence type="ECO:0000256" key="1">
    <source>
        <dbReference type="ARBA" id="ARBA00004651"/>
    </source>
</evidence>
<evidence type="ECO:0000256" key="2">
    <source>
        <dbReference type="ARBA" id="ARBA00022475"/>
    </source>
</evidence>
<feature type="transmembrane region" description="Helical" evidence="6">
    <location>
        <begin position="65"/>
        <end position="88"/>
    </location>
</feature>
<evidence type="ECO:0000256" key="4">
    <source>
        <dbReference type="ARBA" id="ARBA00022989"/>
    </source>
</evidence>
<reference evidence="7 8" key="1">
    <citation type="journal article" date="2016" name="Nat. Commun.">
        <title>Thousands of microbial genomes shed light on interconnected biogeochemical processes in an aquifer system.</title>
        <authorList>
            <person name="Anantharaman K."/>
            <person name="Brown C.T."/>
            <person name="Hug L.A."/>
            <person name="Sharon I."/>
            <person name="Castelle C.J."/>
            <person name="Probst A.J."/>
            <person name="Thomas B.C."/>
            <person name="Singh A."/>
            <person name="Wilkins M.J."/>
            <person name="Karaoz U."/>
            <person name="Brodie E.L."/>
            <person name="Williams K.H."/>
            <person name="Hubbard S.S."/>
            <person name="Banfield J.F."/>
        </authorList>
    </citation>
    <scope>NUCLEOTIDE SEQUENCE [LARGE SCALE GENOMIC DNA]</scope>
</reference>
<sequence>MTTVNTPRGKLHSLLRWSEKYMKTDMVYLAEGGFWISVGTFVTACSSFVLSIAFANLIPVTVYGIYKYIISIAAILNAFTLNGLDIAVTAAVSRGKEGVLRQAFTTNLWWSIPSSVVAIGGASYYFINDNSVFGIALLCIALLQPLTVSVNFGAAYLVGRRSFKELALFYTVDNIIPTLALIGVMQVSKSALVIIVTYFLSNLATTAAMYWYVLWRFKPNTEKDDHAITYGKHLSAMNILANVADNFDKILTFQLLGPAELAIYSFALALPSQTKLITKPLFNLIFPKFSVRPEGELRQSMGEKTLRFFIAGVVLATGYILVAPIAFKIFYPQYESAVFLSQIFALSMLAVTATPMGTFISAKRKVRAQYIMNIGISIFQLASAVVGILFAGLLGLILARVATRFVGAFSAVFFYYTDRSGETL</sequence>
<feature type="transmembrane region" description="Helical" evidence="6">
    <location>
        <begin position="133"/>
        <end position="159"/>
    </location>
</feature>
<feature type="transmembrane region" description="Helical" evidence="6">
    <location>
        <begin position="108"/>
        <end position="127"/>
    </location>
</feature>
<name>A0A1F4XF13_9BACT</name>
<dbReference type="AlphaFoldDB" id="A0A1F4XF13"/>
<dbReference type="PANTHER" id="PTHR30250">
    <property type="entry name" value="PST FAMILY PREDICTED COLANIC ACID TRANSPORTER"/>
    <property type="match status" value="1"/>
</dbReference>
<proteinExistence type="predicted"/>
<feature type="transmembrane region" description="Helical" evidence="6">
    <location>
        <begin position="337"/>
        <end position="358"/>
    </location>
</feature>
<feature type="transmembrane region" description="Helical" evidence="6">
    <location>
        <begin position="26"/>
        <end position="53"/>
    </location>
</feature>
<accession>A0A1F4XF13</accession>
<dbReference type="STRING" id="1797243.A2943_00035"/>
<organism evidence="7 8">
    <name type="scientific">Candidatus Adlerbacteria bacterium RIFCSPLOWO2_01_FULL_51_16</name>
    <dbReference type="NCBI Taxonomy" id="1797243"/>
    <lineage>
        <taxon>Bacteria</taxon>
        <taxon>Candidatus Adleribacteriota</taxon>
    </lineage>
</organism>
<gene>
    <name evidence="7" type="ORF">A2943_00035</name>
</gene>
<dbReference type="InterPro" id="IPR050833">
    <property type="entry name" value="Poly_Biosynth_Transport"/>
</dbReference>
<evidence type="ECO:0000256" key="3">
    <source>
        <dbReference type="ARBA" id="ARBA00022692"/>
    </source>
</evidence>